<dbReference type="RefSeq" id="WP_091980674.1">
    <property type="nucleotide sequence ID" value="NZ_FOLO01000005.1"/>
</dbReference>
<accession>A0A1I1GL01</accession>
<proteinExistence type="predicted"/>
<gene>
    <name evidence="1" type="ORF">SAMN02745724_00938</name>
</gene>
<evidence type="ECO:0000313" key="1">
    <source>
        <dbReference type="EMBL" id="SFC12151.1"/>
    </source>
</evidence>
<protein>
    <submittedName>
        <fullName evidence="1">Uncharacterized protein</fullName>
    </submittedName>
</protein>
<keyword evidence="2" id="KW-1185">Reference proteome</keyword>
<dbReference type="AlphaFoldDB" id="A0A1I1GL01"/>
<sequence>MNYPTLVGDSNWYIDDQDYKTDISFSGHVLLGAKHKHSLNQIPVSQMHLMLDTFKFTTQIIVVID</sequence>
<evidence type="ECO:0000313" key="2">
    <source>
        <dbReference type="Proteomes" id="UP000198862"/>
    </source>
</evidence>
<dbReference type="Proteomes" id="UP000198862">
    <property type="component" value="Unassembled WGS sequence"/>
</dbReference>
<organism evidence="1 2">
    <name type="scientific">Pseudoalteromonas denitrificans DSM 6059</name>
    <dbReference type="NCBI Taxonomy" id="1123010"/>
    <lineage>
        <taxon>Bacteria</taxon>
        <taxon>Pseudomonadati</taxon>
        <taxon>Pseudomonadota</taxon>
        <taxon>Gammaproteobacteria</taxon>
        <taxon>Alteromonadales</taxon>
        <taxon>Pseudoalteromonadaceae</taxon>
        <taxon>Pseudoalteromonas</taxon>
    </lineage>
</organism>
<name>A0A1I1GL01_9GAMM</name>
<reference evidence="1 2" key="1">
    <citation type="submission" date="2016-10" db="EMBL/GenBank/DDBJ databases">
        <authorList>
            <person name="de Groot N.N."/>
        </authorList>
    </citation>
    <scope>NUCLEOTIDE SEQUENCE [LARGE SCALE GENOMIC DNA]</scope>
    <source>
        <strain evidence="1 2">DSM 6059</strain>
    </source>
</reference>
<dbReference type="OrthoDB" id="245475at2"/>
<dbReference type="EMBL" id="FOLO01000005">
    <property type="protein sequence ID" value="SFC12151.1"/>
    <property type="molecule type" value="Genomic_DNA"/>
</dbReference>